<protein>
    <submittedName>
        <fullName evidence="3">Tetratricopeptide (TPR) repeat protein</fullName>
    </submittedName>
</protein>
<sequence>MNSGTALAVAEEALRLADKAAGRAGPTCAAAVRRARHDGDADALSIAERAWGRSLLQCGDVAAAAVHLRRSIAAAERPELAGESRIPLAAALLQQGRPGPALREIDLAVRDLDGAGRARARAQRADMLHQLGRLSEAHAEYQAAVPLLRRTGDLLNLQRTLVNRGILHTERHSFGAAEADLTAADQLAHKLGRQLAAGIIAENLGFLETLRGDVPAALAHLDRAEQAIGAEGGQLGPVFMDRGELLLAVGSASEAQEAAERAVHAFERERRGLLLPGARVLLAQAALLARDWPTALTQAQRARRQFLRQQRGEWAELARLIVVRSSMALGRPVSRRGLRDMVTALVRSGWPAAALEARLAAALVLGDGELLGEAASARRRGPAGLRARGWYAEALLRERAGDARGSSRALRRGLRVLDEHSMSLGATDLRAYSAVHRVELTELGLRTALRDGRVPQVFEWAERSRRLLHQPVLPPDDPVLADLLAQLRSVVRNARHAQRQVGLERRIRDHVRLHRGGDFHVVEPISLRELDLGASALIEYVQLDGQLLGIGVVDGVSRLVPLGSVADVFGLVERLPFALHRLARRSSSGAQSLLTDAASRLDKLLLEPFHVDDRPLVVVPTGPLHDLPWSVLPGRVGRPVTVSPSATLWQSTRFDNRPGVAVVAGPGLSGARDEALAVAKLYGVDPWLDSAATVDRVLGLLRSCGVAHLAAHGRLALDNPLFSSLRLHDGPLVVHDLERTRQVPHTVVLASCDIGRSLVCTGDELLGLSATFLSRGTATLIASVVPIPDLETAPLMTAFHRGLLAGLPAPAALAAAQSSLAGGSPRDLAAAAGFVCLGGKSV</sequence>
<dbReference type="InterPro" id="IPR018704">
    <property type="entry name" value="SecYEG/CpoB_TPR"/>
</dbReference>
<dbReference type="RefSeq" id="WP_184862159.1">
    <property type="nucleotide sequence ID" value="NZ_BAAAWY010000007.1"/>
</dbReference>
<evidence type="ECO:0000259" key="2">
    <source>
        <dbReference type="Pfam" id="PF12770"/>
    </source>
</evidence>
<evidence type="ECO:0000259" key="1">
    <source>
        <dbReference type="Pfam" id="PF09976"/>
    </source>
</evidence>
<evidence type="ECO:0000313" key="3">
    <source>
        <dbReference type="EMBL" id="MBB5891797.1"/>
    </source>
</evidence>
<dbReference type="AlphaFoldDB" id="A0A7W9KFQ8"/>
<dbReference type="InterPro" id="IPR011990">
    <property type="entry name" value="TPR-like_helical_dom_sf"/>
</dbReference>
<evidence type="ECO:0000313" key="4">
    <source>
        <dbReference type="Proteomes" id="UP000585638"/>
    </source>
</evidence>
<gene>
    <name evidence="3" type="ORF">BJ998_002993</name>
</gene>
<dbReference type="Gene3D" id="1.25.40.10">
    <property type="entry name" value="Tetratricopeptide repeat domain"/>
    <property type="match status" value="2"/>
</dbReference>
<dbReference type="InterPro" id="IPR024983">
    <property type="entry name" value="CHAT_dom"/>
</dbReference>
<reference evidence="3 4" key="1">
    <citation type="submission" date="2020-08" db="EMBL/GenBank/DDBJ databases">
        <title>Sequencing the genomes of 1000 actinobacteria strains.</title>
        <authorList>
            <person name="Klenk H.-P."/>
        </authorList>
    </citation>
    <scope>NUCLEOTIDE SEQUENCE [LARGE SCALE GENOMIC DNA]</scope>
    <source>
        <strain evidence="3 4">DSM 43851</strain>
    </source>
</reference>
<name>A0A7W9KFQ8_9PSEU</name>
<dbReference type="Proteomes" id="UP000585638">
    <property type="component" value="Unassembled WGS sequence"/>
</dbReference>
<dbReference type="PANTHER" id="PTHR10098">
    <property type="entry name" value="RAPSYN-RELATED"/>
    <property type="match status" value="1"/>
</dbReference>
<dbReference type="PANTHER" id="PTHR10098:SF108">
    <property type="entry name" value="TETRATRICOPEPTIDE REPEAT PROTEIN 28"/>
    <property type="match status" value="1"/>
</dbReference>
<organism evidence="3 4">
    <name type="scientific">Kutzneria kofuensis</name>
    <dbReference type="NCBI Taxonomy" id="103725"/>
    <lineage>
        <taxon>Bacteria</taxon>
        <taxon>Bacillati</taxon>
        <taxon>Actinomycetota</taxon>
        <taxon>Actinomycetes</taxon>
        <taxon>Pseudonocardiales</taxon>
        <taxon>Pseudonocardiaceae</taxon>
        <taxon>Kutzneria</taxon>
    </lineage>
</organism>
<comment type="caution">
    <text evidence="3">The sequence shown here is derived from an EMBL/GenBank/DDBJ whole genome shotgun (WGS) entry which is preliminary data.</text>
</comment>
<keyword evidence="4" id="KW-1185">Reference proteome</keyword>
<dbReference type="EMBL" id="JACHIR010000001">
    <property type="protein sequence ID" value="MBB5891797.1"/>
    <property type="molecule type" value="Genomic_DNA"/>
</dbReference>
<dbReference type="Pfam" id="PF09976">
    <property type="entry name" value="TPR_21"/>
    <property type="match status" value="1"/>
</dbReference>
<accession>A0A7W9KFQ8</accession>
<feature type="domain" description="Ancillary SecYEG translocon subunit/Cell division coordinator CpoB TPR" evidence="1">
    <location>
        <begin position="54"/>
        <end position="151"/>
    </location>
</feature>
<proteinExistence type="predicted"/>
<dbReference type="SUPFAM" id="SSF48452">
    <property type="entry name" value="TPR-like"/>
    <property type="match status" value="2"/>
</dbReference>
<dbReference type="Pfam" id="PF12770">
    <property type="entry name" value="CHAT"/>
    <property type="match status" value="1"/>
</dbReference>
<feature type="domain" description="CHAT" evidence="2">
    <location>
        <begin position="596"/>
        <end position="838"/>
    </location>
</feature>